<evidence type="ECO:0000313" key="2">
    <source>
        <dbReference type="Proteomes" id="UP000005239"/>
    </source>
</evidence>
<evidence type="ECO:0000313" key="1">
    <source>
        <dbReference type="EnsemblMetazoa" id="PPA44022.1"/>
    </source>
</evidence>
<dbReference type="Proteomes" id="UP000005239">
    <property type="component" value="Unassembled WGS sequence"/>
</dbReference>
<keyword evidence="2" id="KW-1185">Reference proteome</keyword>
<accession>A0A8R1V1B0</accession>
<proteinExistence type="predicted"/>
<dbReference type="EnsemblMetazoa" id="PPA44022.1">
    <property type="protein sequence ID" value="PPA44022.1"/>
    <property type="gene ID" value="WBGene00282391"/>
</dbReference>
<gene>
    <name evidence="1" type="primary">WBGene00282391</name>
</gene>
<reference evidence="1" key="2">
    <citation type="submission" date="2022-06" db="UniProtKB">
        <authorList>
            <consortium name="EnsemblMetazoa"/>
        </authorList>
    </citation>
    <scope>IDENTIFICATION</scope>
    <source>
        <strain evidence="1">PS312</strain>
    </source>
</reference>
<organism evidence="1 2">
    <name type="scientific">Pristionchus pacificus</name>
    <name type="common">Parasitic nematode worm</name>
    <dbReference type="NCBI Taxonomy" id="54126"/>
    <lineage>
        <taxon>Eukaryota</taxon>
        <taxon>Metazoa</taxon>
        <taxon>Ecdysozoa</taxon>
        <taxon>Nematoda</taxon>
        <taxon>Chromadorea</taxon>
        <taxon>Rhabditida</taxon>
        <taxon>Rhabditina</taxon>
        <taxon>Diplogasteromorpha</taxon>
        <taxon>Diplogasteroidea</taxon>
        <taxon>Neodiplogasteridae</taxon>
        <taxon>Pristionchus</taxon>
    </lineage>
</organism>
<accession>A0A2A6BLW8</accession>
<reference evidence="2" key="1">
    <citation type="journal article" date="2008" name="Nat. Genet.">
        <title>The Pristionchus pacificus genome provides a unique perspective on nematode lifestyle and parasitism.</title>
        <authorList>
            <person name="Dieterich C."/>
            <person name="Clifton S.W."/>
            <person name="Schuster L.N."/>
            <person name="Chinwalla A."/>
            <person name="Delehaunty K."/>
            <person name="Dinkelacker I."/>
            <person name="Fulton L."/>
            <person name="Fulton R."/>
            <person name="Godfrey J."/>
            <person name="Minx P."/>
            <person name="Mitreva M."/>
            <person name="Roeseler W."/>
            <person name="Tian H."/>
            <person name="Witte H."/>
            <person name="Yang S.P."/>
            <person name="Wilson R.K."/>
            <person name="Sommer R.J."/>
        </authorList>
    </citation>
    <scope>NUCLEOTIDE SEQUENCE [LARGE SCALE GENOMIC DNA]</scope>
    <source>
        <strain evidence="2">PS312</strain>
    </source>
</reference>
<name>A0A2A6BLW8_PRIPA</name>
<protein>
    <submittedName>
        <fullName evidence="1">Uncharacterized protein</fullName>
    </submittedName>
</protein>
<sequence>MERAAIVPADSQRVLESMGNGERAEEVLIASGKWMFLDENREKICSIDENETKKKPLAKSHF</sequence>
<dbReference type="AlphaFoldDB" id="A0A2A6BLW8"/>